<sequence length="226" mass="25603">MDYFFLSNTVLFRGVRESEIQPMLNCLNAYTKKYGKGETVYREGTVVREIGLLLSGSVHVEQNDIWGNRAILGSFGRGNIFAEAYACTPGEPLMISVTAAEDTDILFMDTRRVLTTCSSGCKFHHTLIQNLLYIMAEKNLNLTRKITHITPKSIRNRLLSYLSFQSRKQGSFDVAVPFNRQQLADYLCVDRSALSNELGKMQGEGLLSVEKNTFHLIRHERTVLPE</sequence>
<evidence type="ECO:0000256" key="3">
    <source>
        <dbReference type="ARBA" id="ARBA00023163"/>
    </source>
</evidence>
<reference evidence="7" key="1">
    <citation type="submission" date="2011-04" db="EMBL/GenBank/DDBJ databases">
        <title>The complete genome of Treponema brennaborense DSM 12168.</title>
        <authorList>
            <person name="Lucas S."/>
            <person name="Han J."/>
            <person name="Lapidus A."/>
            <person name="Bruce D."/>
            <person name="Goodwin L."/>
            <person name="Pitluck S."/>
            <person name="Peters L."/>
            <person name="Kyrpides N."/>
            <person name="Mavromatis K."/>
            <person name="Ivanova N."/>
            <person name="Mikhailova N."/>
            <person name="Pagani I."/>
            <person name="Teshima H."/>
            <person name="Detter J.C."/>
            <person name="Tapia R."/>
            <person name="Han C."/>
            <person name="Land M."/>
            <person name="Hauser L."/>
            <person name="Markowitz V."/>
            <person name="Cheng J.-F."/>
            <person name="Hugenholtz P."/>
            <person name="Woyke T."/>
            <person name="Wu D."/>
            <person name="Gronow S."/>
            <person name="Wellnitz S."/>
            <person name="Brambilla E."/>
            <person name="Klenk H.-P."/>
            <person name="Eisen J.A."/>
        </authorList>
    </citation>
    <scope>NUCLEOTIDE SEQUENCE [LARGE SCALE GENOMIC DNA]</scope>
    <source>
        <strain evidence="7">DSM 12168 / CIP 105900 / DD5/3</strain>
    </source>
</reference>
<keyword evidence="3" id="KW-0804">Transcription</keyword>
<evidence type="ECO:0000313" key="7">
    <source>
        <dbReference type="Proteomes" id="UP000006546"/>
    </source>
</evidence>
<dbReference type="InterPro" id="IPR036390">
    <property type="entry name" value="WH_DNA-bd_sf"/>
</dbReference>
<evidence type="ECO:0000313" key="6">
    <source>
        <dbReference type="EMBL" id="AEE17922.1"/>
    </source>
</evidence>
<dbReference type="EMBL" id="CP002696">
    <property type="protein sequence ID" value="AEE17922.1"/>
    <property type="molecule type" value="Genomic_DNA"/>
</dbReference>
<keyword evidence="2" id="KW-0238">DNA-binding</keyword>
<dbReference type="PROSITE" id="PS51063">
    <property type="entry name" value="HTH_CRP_2"/>
    <property type="match status" value="1"/>
</dbReference>
<dbReference type="AlphaFoldDB" id="F4LNG4"/>
<evidence type="ECO:0000256" key="2">
    <source>
        <dbReference type="ARBA" id="ARBA00023125"/>
    </source>
</evidence>
<dbReference type="KEGG" id="tbe:Trebr_2516"/>
<dbReference type="PROSITE" id="PS50042">
    <property type="entry name" value="CNMP_BINDING_3"/>
    <property type="match status" value="1"/>
</dbReference>
<dbReference type="GO" id="GO:0006355">
    <property type="term" value="P:regulation of DNA-templated transcription"/>
    <property type="evidence" value="ECO:0007669"/>
    <property type="project" value="InterPro"/>
</dbReference>
<feature type="domain" description="HTH crp-type" evidence="5">
    <location>
        <begin position="152"/>
        <end position="220"/>
    </location>
</feature>
<dbReference type="CDD" id="cd00038">
    <property type="entry name" value="CAP_ED"/>
    <property type="match status" value="1"/>
</dbReference>
<organism evidence="6 7">
    <name type="scientific">Treponema brennaborense (strain DSM 12168 / CIP 105900 / DD5/3)</name>
    <dbReference type="NCBI Taxonomy" id="906968"/>
    <lineage>
        <taxon>Bacteria</taxon>
        <taxon>Pseudomonadati</taxon>
        <taxon>Spirochaetota</taxon>
        <taxon>Spirochaetia</taxon>
        <taxon>Spirochaetales</taxon>
        <taxon>Treponemataceae</taxon>
        <taxon>Treponema</taxon>
    </lineage>
</organism>
<dbReference type="InterPro" id="IPR014710">
    <property type="entry name" value="RmlC-like_jellyroll"/>
</dbReference>
<dbReference type="STRING" id="906968.Trebr_2516"/>
<dbReference type="RefSeq" id="WP_013759623.1">
    <property type="nucleotide sequence ID" value="NC_015500.1"/>
</dbReference>
<dbReference type="eggNOG" id="COG0664">
    <property type="taxonomic scope" value="Bacteria"/>
</dbReference>
<dbReference type="Proteomes" id="UP000006546">
    <property type="component" value="Chromosome"/>
</dbReference>
<evidence type="ECO:0000259" key="4">
    <source>
        <dbReference type="PROSITE" id="PS50042"/>
    </source>
</evidence>
<dbReference type="Gene3D" id="2.60.120.10">
    <property type="entry name" value="Jelly Rolls"/>
    <property type="match status" value="1"/>
</dbReference>
<gene>
    <name evidence="6" type="ordered locus">Trebr_2516</name>
</gene>
<dbReference type="InterPro" id="IPR012318">
    <property type="entry name" value="HTH_CRP"/>
</dbReference>
<evidence type="ECO:0000256" key="1">
    <source>
        <dbReference type="ARBA" id="ARBA00023015"/>
    </source>
</evidence>
<accession>F4LNG4</accession>
<dbReference type="InterPro" id="IPR000595">
    <property type="entry name" value="cNMP-bd_dom"/>
</dbReference>
<name>F4LNG4_TREBD</name>
<dbReference type="HOGENOM" id="CLU_075053_4_1_12"/>
<protein>
    <submittedName>
        <fullName evidence="6">Transcriptional regulator, Crp/Fnr family</fullName>
    </submittedName>
</protein>
<evidence type="ECO:0000259" key="5">
    <source>
        <dbReference type="PROSITE" id="PS51063"/>
    </source>
</evidence>
<dbReference type="OrthoDB" id="9774616at2"/>
<dbReference type="Pfam" id="PF13545">
    <property type="entry name" value="HTH_Crp_2"/>
    <property type="match status" value="1"/>
</dbReference>
<proteinExistence type="predicted"/>
<dbReference type="SUPFAM" id="SSF51206">
    <property type="entry name" value="cAMP-binding domain-like"/>
    <property type="match status" value="1"/>
</dbReference>
<dbReference type="InterPro" id="IPR018490">
    <property type="entry name" value="cNMP-bd_dom_sf"/>
</dbReference>
<feature type="domain" description="Cyclic nucleotide-binding" evidence="4">
    <location>
        <begin position="11"/>
        <end position="109"/>
    </location>
</feature>
<dbReference type="SUPFAM" id="SSF46785">
    <property type="entry name" value="Winged helix' DNA-binding domain"/>
    <property type="match status" value="1"/>
</dbReference>
<dbReference type="GO" id="GO:0003677">
    <property type="term" value="F:DNA binding"/>
    <property type="evidence" value="ECO:0007669"/>
    <property type="project" value="UniProtKB-KW"/>
</dbReference>
<keyword evidence="1" id="KW-0805">Transcription regulation</keyword>
<keyword evidence="7" id="KW-1185">Reference proteome</keyword>
<dbReference type="Pfam" id="PF00027">
    <property type="entry name" value="cNMP_binding"/>
    <property type="match status" value="1"/>
</dbReference>